<reference evidence="4 5" key="1">
    <citation type="journal article" date="2021" name="ISME Commun">
        <title>Automated analysis of genomic sequences facilitates high-throughput and comprehensive description of bacteria.</title>
        <authorList>
            <person name="Hitch T.C.A."/>
        </authorList>
    </citation>
    <scope>NUCLEOTIDE SEQUENCE [LARGE SCALE GENOMIC DNA]</scope>
    <source>
        <strain evidence="4 5">Sanger_04</strain>
    </source>
</reference>
<comment type="caution">
    <text evidence="4">The sequence shown here is derived from an EMBL/GenBank/DDBJ whole genome shotgun (WGS) entry which is preliminary data.</text>
</comment>
<proteinExistence type="predicted"/>
<sequence length="196" mass="23105">MPEKTQKEDRRTRYTRQVIKEAFLKLLEEKEYPKITVTEICRLAEINRGTFYLHYYDTADVLDDLLSEILKETTSVIDHVFCPARASGNCSYPFCDRLHSSDRYQALFLDDTISAQIIEKMAETTKEDYVTWLMSHSLLTFEEAEAIFYFQMNGCLSINKVMLRNHCSDWKKIQRAIDQFIRAGLESFLIRDQRES</sequence>
<dbReference type="PANTHER" id="PTHR43479">
    <property type="entry name" value="ACREF/ENVCD OPERON REPRESSOR-RELATED"/>
    <property type="match status" value="1"/>
</dbReference>
<dbReference type="InterPro" id="IPR050624">
    <property type="entry name" value="HTH-type_Tx_Regulator"/>
</dbReference>
<dbReference type="EMBL" id="JAOQKC010000003">
    <property type="protein sequence ID" value="MCU6695975.1"/>
    <property type="molecule type" value="Genomic_DNA"/>
</dbReference>
<evidence type="ECO:0000313" key="5">
    <source>
        <dbReference type="Proteomes" id="UP001652461"/>
    </source>
</evidence>
<dbReference type="InterPro" id="IPR009057">
    <property type="entry name" value="Homeodomain-like_sf"/>
</dbReference>
<keyword evidence="1 2" id="KW-0238">DNA-binding</keyword>
<dbReference type="RefSeq" id="WP_158362051.1">
    <property type="nucleotide sequence ID" value="NZ_JAOQKC010000003.1"/>
</dbReference>
<protein>
    <submittedName>
        <fullName evidence="4">TetR/AcrR family transcriptional regulator</fullName>
    </submittedName>
</protein>
<evidence type="ECO:0000313" key="4">
    <source>
        <dbReference type="EMBL" id="MCU6695975.1"/>
    </source>
</evidence>
<feature type="DNA-binding region" description="H-T-H motif" evidence="2">
    <location>
        <begin position="36"/>
        <end position="55"/>
    </location>
</feature>
<feature type="domain" description="HTH tetR-type" evidence="3">
    <location>
        <begin position="13"/>
        <end position="73"/>
    </location>
</feature>
<dbReference type="PANTHER" id="PTHR43479:SF7">
    <property type="entry name" value="TETR-FAMILY TRANSCRIPTIONAL REGULATOR"/>
    <property type="match status" value="1"/>
</dbReference>
<dbReference type="SUPFAM" id="SSF46689">
    <property type="entry name" value="Homeodomain-like"/>
    <property type="match status" value="1"/>
</dbReference>
<name>A0ABT2RUI6_9FIRM</name>
<keyword evidence="5" id="KW-1185">Reference proteome</keyword>
<dbReference type="InterPro" id="IPR001647">
    <property type="entry name" value="HTH_TetR"/>
</dbReference>
<dbReference type="PROSITE" id="PS50977">
    <property type="entry name" value="HTH_TETR_2"/>
    <property type="match status" value="1"/>
</dbReference>
<evidence type="ECO:0000256" key="2">
    <source>
        <dbReference type="PROSITE-ProRule" id="PRU00335"/>
    </source>
</evidence>
<gene>
    <name evidence="4" type="ORF">OCV63_03560</name>
</gene>
<dbReference type="Gene3D" id="1.10.357.10">
    <property type="entry name" value="Tetracycline Repressor, domain 2"/>
    <property type="match status" value="1"/>
</dbReference>
<dbReference type="Proteomes" id="UP001652461">
    <property type="component" value="Unassembled WGS sequence"/>
</dbReference>
<evidence type="ECO:0000259" key="3">
    <source>
        <dbReference type="PROSITE" id="PS50977"/>
    </source>
</evidence>
<evidence type="ECO:0000256" key="1">
    <source>
        <dbReference type="ARBA" id="ARBA00023125"/>
    </source>
</evidence>
<organism evidence="4 5">
    <name type="scientific">Laedolimicola ammoniilytica</name>
    <dbReference type="NCBI Taxonomy" id="2981771"/>
    <lineage>
        <taxon>Bacteria</taxon>
        <taxon>Bacillati</taxon>
        <taxon>Bacillota</taxon>
        <taxon>Clostridia</taxon>
        <taxon>Lachnospirales</taxon>
        <taxon>Lachnospiraceae</taxon>
        <taxon>Laedolimicola</taxon>
    </lineage>
</organism>
<accession>A0ABT2RUI6</accession>